<dbReference type="Gramene" id="TraesNOR5B03G02894220.1">
    <property type="protein sequence ID" value="TraesNOR5B03G02894220.1"/>
    <property type="gene ID" value="TraesNOR5B03G02894220"/>
</dbReference>
<name>A0A3B6LJW7_WHEAT</name>
<dbReference type="Gramene" id="TraesLAC5B03G02820880.1">
    <property type="protein sequence ID" value="TraesLAC5B03G02820880.1"/>
    <property type="gene ID" value="TraesLAC5B03G02820880"/>
</dbReference>
<dbReference type="Gramene" id="TraesRN5B0100413500.1">
    <property type="protein sequence ID" value="TraesRN5B0100413500.1"/>
    <property type="gene ID" value="TraesRN5B0100413500"/>
</dbReference>
<dbReference type="Proteomes" id="UP000019116">
    <property type="component" value="Chromosome 5B"/>
</dbReference>
<dbReference type="EnsemblPlants" id="TraesCS5B02G149100.1">
    <property type="protein sequence ID" value="TraesCS5B02G149100.1"/>
    <property type="gene ID" value="TraesCS5B02G149100"/>
</dbReference>
<dbReference type="Gramene" id="TraesSTA5B03G02859330.1">
    <property type="protein sequence ID" value="TraesSTA5B03G02859330.1"/>
    <property type="gene ID" value="TraesSTA5B03G02859330"/>
</dbReference>
<keyword evidence="2" id="KW-1185">Reference proteome</keyword>
<dbReference type="Gramene" id="TraesSYM7B03G04153600.1">
    <property type="protein sequence ID" value="TraesSYM7B03G04153600.1"/>
    <property type="gene ID" value="TraesSYM7B03G04153600"/>
</dbReference>
<dbReference type="Gramene" id="TraesLDM5B03G02869820.1">
    <property type="protein sequence ID" value="TraesLDM5B03G02869820.1"/>
    <property type="gene ID" value="TraesLDM5B03G02869820"/>
</dbReference>
<dbReference type="Gramene" id="TraesJUL5B03G02888560.1">
    <property type="protein sequence ID" value="TraesJUL5B03G02888560.1"/>
    <property type="gene ID" value="TraesJUL5B03G02888560"/>
</dbReference>
<accession>A0A3B6LJW7</accession>
<dbReference type="Gramene" id="TraesJAG5B03G02865750.1">
    <property type="protein sequence ID" value="TraesJAG5B03G02865750.1"/>
    <property type="gene ID" value="TraesJAG5B03G02865750"/>
</dbReference>
<reference evidence="1" key="1">
    <citation type="submission" date="2018-08" db="EMBL/GenBank/DDBJ databases">
        <authorList>
            <person name="Rossello M."/>
        </authorList>
    </citation>
    <scope>NUCLEOTIDE SEQUENCE [LARGE SCALE GENOMIC DNA]</scope>
    <source>
        <strain evidence="1">cv. Chinese Spring</strain>
    </source>
</reference>
<dbReference type="Gramene" id="TraesCS5B02G149100.1">
    <property type="protein sequence ID" value="TraesCS5B02G149100.1"/>
    <property type="gene ID" value="TraesCS5B02G149100"/>
</dbReference>
<sequence>MRNSKPNPVQSWQSPFDYALVSQNCTSSGQHKHQQPASSTRPHRTYLCITALTATASLTGISSSRLRAVSKSPAETMPVITAFHEKLFLSGMERKRLSASAWSRELRWAVTREL</sequence>
<evidence type="ECO:0000313" key="1">
    <source>
        <dbReference type="EnsemblPlants" id="TraesCS5B02G149100.1"/>
    </source>
</evidence>
<evidence type="ECO:0000313" key="2">
    <source>
        <dbReference type="Proteomes" id="UP000019116"/>
    </source>
</evidence>
<dbReference type="Gramene" id="TraesARI7B03G04187380.1">
    <property type="protein sequence ID" value="TraesARI7B03G04187380.1"/>
    <property type="gene ID" value="TraesARI7B03G04187380"/>
</dbReference>
<dbReference type="AlphaFoldDB" id="A0A3B6LJW7"/>
<organism evidence="1">
    <name type="scientific">Triticum aestivum</name>
    <name type="common">Wheat</name>
    <dbReference type="NCBI Taxonomy" id="4565"/>
    <lineage>
        <taxon>Eukaryota</taxon>
        <taxon>Viridiplantae</taxon>
        <taxon>Streptophyta</taxon>
        <taxon>Embryophyta</taxon>
        <taxon>Tracheophyta</taxon>
        <taxon>Spermatophyta</taxon>
        <taxon>Magnoliopsida</taxon>
        <taxon>Liliopsida</taxon>
        <taxon>Poales</taxon>
        <taxon>Poaceae</taxon>
        <taxon>BOP clade</taxon>
        <taxon>Pooideae</taxon>
        <taxon>Triticodae</taxon>
        <taxon>Triticeae</taxon>
        <taxon>Triticinae</taxon>
        <taxon>Triticum</taxon>
    </lineage>
</organism>
<protein>
    <submittedName>
        <fullName evidence="1">Uncharacterized protein</fullName>
    </submittedName>
</protein>
<reference evidence="1" key="2">
    <citation type="submission" date="2018-10" db="UniProtKB">
        <authorList>
            <consortium name="EnsemblPlants"/>
        </authorList>
    </citation>
    <scope>IDENTIFICATION</scope>
</reference>
<dbReference type="Gramene" id="TraesMAC5B03G02867010.1">
    <property type="protein sequence ID" value="TraesMAC5B03G02867010.1"/>
    <property type="gene ID" value="TraesMAC5B03G02867010"/>
</dbReference>
<proteinExistence type="predicted"/>
<dbReference type="Gramene" id="TraesCS5B03G0411000.1">
    <property type="protein sequence ID" value="TraesCS5B03G0411000.1.CDS"/>
    <property type="gene ID" value="TraesCS5B03G0411000"/>
</dbReference>